<evidence type="ECO:0000313" key="1">
    <source>
        <dbReference type="EMBL" id="CAD8985896.1"/>
    </source>
</evidence>
<sequence length="144" mass="15537">MAEAAADKGQEELRLVLASWQSCLEHIATPHRDMGVAAGELQALREAAGGHMKALEEHAAAVDAGGKRKPDPPSKALLAKRDALRAQVGEKQKHLKTVIDKLRGLQDEICVLTCVTPSLEASDKLSSIDRAQHKNGKTYQQQLA</sequence>
<reference evidence="1" key="1">
    <citation type="submission" date="2021-01" db="EMBL/GenBank/DDBJ databases">
        <authorList>
            <person name="Corre E."/>
            <person name="Pelletier E."/>
            <person name="Niang G."/>
            <person name="Scheremetjew M."/>
            <person name="Finn R."/>
            <person name="Kale V."/>
            <person name="Holt S."/>
            <person name="Cochrane G."/>
            <person name="Meng A."/>
            <person name="Brown T."/>
            <person name="Cohen L."/>
        </authorList>
    </citation>
    <scope>NUCLEOTIDE SEQUENCE</scope>
    <source>
        <strain evidence="1">CCMP644</strain>
    </source>
</reference>
<organism evidence="1">
    <name type="scientific">Hemiselmis andersenii</name>
    <name type="common">Cryptophyte alga</name>
    <dbReference type="NCBI Taxonomy" id="464988"/>
    <lineage>
        <taxon>Eukaryota</taxon>
        <taxon>Cryptophyceae</taxon>
        <taxon>Cryptomonadales</taxon>
        <taxon>Hemiselmidaceae</taxon>
        <taxon>Hemiselmis</taxon>
    </lineage>
</organism>
<accession>A0A7S1MY38</accession>
<dbReference type="AlphaFoldDB" id="A0A7S1MY38"/>
<gene>
    <name evidence="1" type="ORF">HAND00432_LOCUS36909</name>
</gene>
<proteinExistence type="predicted"/>
<name>A0A7S1MY38_HEMAN</name>
<dbReference type="EMBL" id="HBFX01061195">
    <property type="protein sequence ID" value="CAD8985896.1"/>
    <property type="molecule type" value="Transcribed_RNA"/>
</dbReference>
<protein>
    <submittedName>
        <fullName evidence="1">Uncharacterized protein</fullName>
    </submittedName>
</protein>